<sequence length="191" mass="21376">MTSLIEIPRALRDIRLDLIRLTQNLPTIYSGSLAETVNSEVLRAKYFTEAGYYPNYATATGHSDFLQKRTSSSPLFVCIYLINCSSTLWELVTAESNRGCQFTYPIPEKLIPDTKKSIVFETLNTSDSSIHKISIDAKLVYTLSSEKMTKITISVRKEHVSADIKVSCTGLAPEKYAVEALFDGAIFFILE</sequence>
<keyword evidence="2" id="KW-1185">Reference proteome</keyword>
<gene>
    <name evidence="1" type="ORF">TWF506_006125</name>
</gene>
<accession>A0AAN8NR54</accession>
<evidence type="ECO:0000313" key="2">
    <source>
        <dbReference type="Proteomes" id="UP001307849"/>
    </source>
</evidence>
<dbReference type="Proteomes" id="UP001307849">
    <property type="component" value="Unassembled WGS sequence"/>
</dbReference>
<proteinExistence type="predicted"/>
<dbReference type="EMBL" id="JAVHJM010000003">
    <property type="protein sequence ID" value="KAK6516216.1"/>
    <property type="molecule type" value="Genomic_DNA"/>
</dbReference>
<protein>
    <submittedName>
        <fullName evidence="1">Uncharacterized protein</fullName>
    </submittedName>
</protein>
<comment type="caution">
    <text evidence="1">The sequence shown here is derived from an EMBL/GenBank/DDBJ whole genome shotgun (WGS) entry which is preliminary data.</text>
</comment>
<reference evidence="1 2" key="1">
    <citation type="submission" date="2019-10" db="EMBL/GenBank/DDBJ databases">
        <authorList>
            <person name="Palmer J.M."/>
        </authorList>
    </citation>
    <scope>NUCLEOTIDE SEQUENCE [LARGE SCALE GENOMIC DNA]</scope>
    <source>
        <strain evidence="1 2">TWF506</strain>
    </source>
</reference>
<dbReference type="AlphaFoldDB" id="A0AAN8NR54"/>
<evidence type="ECO:0000313" key="1">
    <source>
        <dbReference type="EMBL" id="KAK6516216.1"/>
    </source>
</evidence>
<name>A0AAN8NR54_9PEZI</name>
<organism evidence="1 2">
    <name type="scientific">Arthrobotrys conoides</name>
    <dbReference type="NCBI Taxonomy" id="74498"/>
    <lineage>
        <taxon>Eukaryota</taxon>
        <taxon>Fungi</taxon>
        <taxon>Dikarya</taxon>
        <taxon>Ascomycota</taxon>
        <taxon>Pezizomycotina</taxon>
        <taxon>Orbiliomycetes</taxon>
        <taxon>Orbiliales</taxon>
        <taxon>Orbiliaceae</taxon>
        <taxon>Arthrobotrys</taxon>
    </lineage>
</organism>